<keyword evidence="8" id="KW-1185">Reference proteome</keyword>
<accession>A0ABQ4G6N1</accession>
<comment type="caution">
    <text evidence="7">The sequence shown here is derived from an EMBL/GenBank/DDBJ whole genome shotgun (WGS) entry which is preliminary data.</text>
</comment>
<dbReference type="Pfam" id="PF21597">
    <property type="entry name" value="TetR_C_43"/>
    <property type="match status" value="1"/>
</dbReference>
<dbReference type="InterPro" id="IPR009057">
    <property type="entry name" value="Homeodomain-like_sf"/>
</dbReference>
<evidence type="ECO:0000256" key="4">
    <source>
        <dbReference type="PROSITE-ProRule" id="PRU00335"/>
    </source>
</evidence>
<keyword evidence="3" id="KW-0804">Transcription</keyword>
<dbReference type="InterPro" id="IPR036271">
    <property type="entry name" value="Tet_transcr_reg_TetR-rel_C_sf"/>
</dbReference>
<feature type="domain" description="HTH tetR-type" evidence="6">
    <location>
        <begin position="13"/>
        <end position="72"/>
    </location>
</feature>
<dbReference type="PANTHER" id="PTHR30055:SF234">
    <property type="entry name" value="HTH-TYPE TRANSCRIPTIONAL REGULATOR BETI"/>
    <property type="match status" value="1"/>
</dbReference>
<dbReference type="Gene3D" id="1.10.357.10">
    <property type="entry name" value="Tetracycline Repressor, domain 2"/>
    <property type="match status" value="1"/>
</dbReference>
<keyword evidence="1" id="KW-0805">Transcription regulation</keyword>
<reference evidence="7 8" key="1">
    <citation type="submission" date="2021-01" db="EMBL/GenBank/DDBJ databases">
        <title>Whole genome shotgun sequence of Microbispora corallina NBRC 16416.</title>
        <authorList>
            <person name="Komaki H."/>
            <person name="Tamura T."/>
        </authorList>
    </citation>
    <scope>NUCLEOTIDE SEQUENCE [LARGE SCALE GENOMIC DNA]</scope>
    <source>
        <strain evidence="7 8">NBRC 16416</strain>
    </source>
</reference>
<sequence>MTEKPRPLRADAARNRARVLQVAYETFAEEGAGVPIDEIARRAGVGAGTVYRHFPTKESLFQAIVADRLRQIVEWTRAQAAADPGEGLYAFLFQMAEQGATDLGLTEAFAGSGFDLAAALPDAEKEFTEMMTEILAQAQRAGTVRPDLDAADIKTLVVGLQAMRRFRGDSDLMRRVYPVIRAGLAVPDSPEPSTRGSGTERLGSA</sequence>
<evidence type="ECO:0000259" key="6">
    <source>
        <dbReference type="PROSITE" id="PS50977"/>
    </source>
</evidence>
<dbReference type="InterPro" id="IPR049445">
    <property type="entry name" value="TetR_SbtR-like_C"/>
</dbReference>
<dbReference type="PANTHER" id="PTHR30055">
    <property type="entry name" value="HTH-TYPE TRANSCRIPTIONAL REGULATOR RUTR"/>
    <property type="match status" value="1"/>
</dbReference>
<evidence type="ECO:0000256" key="3">
    <source>
        <dbReference type="ARBA" id="ARBA00023163"/>
    </source>
</evidence>
<keyword evidence="2 4" id="KW-0238">DNA-binding</keyword>
<dbReference type="RefSeq" id="WP_239103966.1">
    <property type="nucleotide sequence ID" value="NZ_BAAAGP010000019.1"/>
</dbReference>
<gene>
    <name evidence="7" type="ORF">Mco01_57320</name>
</gene>
<feature type="region of interest" description="Disordered" evidence="5">
    <location>
        <begin position="185"/>
        <end position="205"/>
    </location>
</feature>
<evidence type="ECO:0000256" key="5">
    <source>
        <dbReference type="SAM" id="MobiDB-lite"/>
    </source>
</evidence>
<evidence type="ECO:0000256" key="1">
    <source>
        <dbReference type="ARBA" id="ARBA00023015"/>
    </source>
</evidence>
<evidence type="ECO:0000256" key="2">
    <source>
        <dbReference type="ARBA" id="ARBA00023125"/>
    </source>
</evidence>
<dbReference type="PROSITE" id="PS50977">
    <property type="entry name" value="HTH_TETR_2"/>
    <property type="match status" value="1"/>
</dbReference>
<dbReference type="Pfam" id="PF00440">
    <property type="entry name" value="TetR_N"/>
    <property type="match status" value="1"/>
</dbReference>
<dbReference type="EMBL" id="BOOC01000032">
    <property type="protein sequence ID" value="GIH42732.1"/>
    <property type="molecule type" value="Genomic_DNA"/>
</dbReference>
<protein>
    <submittedName>
        <fullName evidence="7">TetR family transcriptional regulator</fullName>
    </submittedName>
</protein>
<dbReference type="SUPFAM" id="SSF46689">
    <property type="entry name" value="Homeodomain-like"/>
    <property type="match status" value="1"/>
</dbReference>
<proteinExistence type="predicted"/>
<dbReference type="InterPro" id="IPR001647">
    <property type="entry name" value="HTH_TetR"/>
</dbReference>
<dbReference type="SUPFAM" id="SSF48498">
    <property type="entry name" value="Tetracyclin repressor-like, C-terminal domain"/>
    <property type="match status" value="1"/>
</dbReference>
<dbReference type="Proteomes" id="UP000603904">
    <property type="component" value="Unassembled WGS sequence"/>
</dbReference>
<evidence type="ECO:0000313" key="7">
    <source>
        <dbReference type="EMBL" id="GIH42732.1"/>
    </source>
</evidence>
<feature type="DNA-binding region" description="H-T-H motif" evidence="4">
    <location>
        <begin position="35"/>
        <end position="54"/>
    </location>
</feature>
<dbReference type="InterPro" id="IPR050109">
    <property type="entry name" value="HTH-type_TetR-like_transc_reg"/>
</dbReference>
<evidence type="ECO:0000313" key="8">
    <source>
        <dbReference type="Proteomes" id="UP000603904"/>
    </source>
</evidence>
<name>A0ABQ4G6N1_9ACTN</name>
<dbReference type="PRINTS" id="PR00455">
    <property type="entry name" value="HTHTETR"/>
</dbReference>
<organism evidence="7 8">
    <name type="scientific">Microbispora corallina</name>
    <dbReference type="NCBI Taxonomy" id="83302"/>
    <lineage>
        <taxon>Bacteria</taxon>
        <taxon>Bacillati</taxon>
        <taxon>Actinomycetota</taxon>
        <taxon>Actinomycetes</taxon>
        <taxon>Streptosporangiales</taxon>
        <taxon>Streptosporangiaceae</taxon>
        <taxon>Microbispora</taxon>
    </lineage>
</organism>